<evidence type="ECO:0000256" key="1">
    <source>
        <dbReference type="ARBA" id="ARBA00004496"/>
    </source>
</evidence>
<dbReference type="Gene3D" id="3.40.50.150">
    <property type="entry name" value="Vaccinia Virus protein VP39"/>
    <property type="match status" value="1"/>
</dbReference>
<evidence type="ECO:0000256" key="6">
    <source>
        <dbReference type="ARBA" id="ARBA00022691"/>
    </source>
</evidence>
<dbReference type="CDD" id="cd02440">
    <property type="entry name" value="AdoMet_MTases"/>
    <property type="match status" value="1"/>
</dbReference>
<accession>A0ABW5ATB7</accession>
<evidence type="ECO:0000256" key="5">
    <source>
        <dbReference type="ARBA" id="ARBA00022679"/>
    </source>
</evidence>
<reference evidence="9" key="1">
    <citation type="journal article" date="2019" name="Int. J. Syst. Evol. Microbiol.">
        <title>The Global Catalogue of Microorganisms (GCM) 10K type strain sequencing project: providing services to taxonomists for standard genome sequencing and annotation.</title>
        <authorList>
            <consortium name="The Broad Institute Genomics Platform"/>
            <consortium name="The Broad Institute Genome Sequencing Center for Infectious Disease"/>
            <person name="Wu L."/>
            <person name="Ma J."/>
        </authorList>
    </citation>
    <scope>NUCLEOTIDE SEQUENCE [LARGE SCALE GENOMIC DNA]</scope>
    <source>
        <strain evidence="9">DT92</strain>
    </source>
</reference>
<keyword evidence="5 7" id="KW-0808">Transferase</keyword>
<proteinExistence type="inferred from homology"/>
<dbReference type="InterPro" id="IPR000682">
    <property type="entry name" value="PCMT"/>
</dbReference>
<organism evidence="8 9">
    <name type="scientific">Aquimarina celericrescens</name>
    <dbReference type="NCBI Taxonomy" id="1964542"/>
    <lineage>
        <taxon>Bacteria</taxon>
        <taxon>Pseudomonadati</taxon>
        <taxon>Bacteroidota</taxon>
        <taxon>Flavobacteriia</taxon>
        <taxon>Flavobacteriales</taxon>
        <taxon>Flavobacteriaceae</taxon>
        <taxon>Aquimarina</taxon>
    </lineage>
</organism>
<comment type="catalytic activity">
    <reaction evidence="7">
        <text>[protein]-L-isoaspartate + S-adenosyl-L-methionine = [protein]-L-isoaspartate alpha-methyl ester + S-adenosyl-L-homocysteine</text>
        <dbReference type="Rhea" id="RHEA:12705"/>
        <dbReference type="Rhea" id="RHEA-COMP:12143"/>
        <dbReference type="Rhea" id="RHEA-COMP:12144"/>
        <dbReference type="ChEBI" id="CHEBI:57856"/>
        <dbReference type="ChEBI" id="CHEBI:59789"/>
        <dbReference type="ChEBI" id="CHEBI:90596"/>
        <dbReference type="ChEBI" id="CHEBI:90598"/>
        <dbReference type="EC" id="2.1.1.77"/>
    </reaction>
</comment>
<feature type="active site" evidence="7">
    <location>
        <position position="80"/>
    </location>
</feature>
<protein>
    <recommendedName>
        <fullName evidence="7">Protein-L-isoaspartate O-methyltransferase</fullName>
        <ecNumber evidence="7">2.1.1.77</ecNumber>
    </recommendedName>
    <alternativeName>
        <fullName evidence="7">L-isoaspartyl protein carboxyl methyltransferase</fullName>
    </alternativeName>
    <alternativeName>
        <fullName evidence="7">Protein L-isoaspartyl methyltransferase</fullName>
    </alternativeName>
    <alternativeName>
        <fullName evidence="7">Protein-beta-aspartate methyltransferase</fullName>
        <shortName evidence="7">PIMT</shortName>
    </alternativeName>
</protein>
<dbReference type="GO" id="GO:0004719">
    <property type="term" value="F:protein-L-isoaspartate (D-aspartate) O-methyltransferase activity"/>
    <property type="evidence" value="ECO:0007669"/>
    <property type="project" value="UniProtKB-EC"/>
</dbReference>
<keyword evidence="4 7" id="KW-0489">Methyltransferase</keyword>
<dbReference type="SUPFAM" id="SSF53335">
    <property type="entry name" value="S-adenosyl-L-methionine-dependent methyltransferases"/>
    <property type="match status" value="1"/>
</dbReference>
<evidence type="ECO:0000256" key="4">
    <source>
        <dbReference type="ARBA" id="ARBA00022603"/>
    </source>
</evidence>
<dbReference type="PANTHER" id="PTHR11579">
    <property type="entry name" value="PROTEIN-L-ISOASPARTATE O-METHYLTRANSFERASE"/>
    <property type="match status" value="1"/>
</dbReference>
<comment type="caution">
    <text evidence="8">The sequence shown here is derived from an EMBL/GenBank/DDBJ whole genome shotgun (WGS) entry which is preliminary data.</text>
</comment>
<dbReference type="NCBIfam" id="TIGR00080">
    <property type="entry name" value="pimt"/>
    <property type="match status" value="1"/>
</dbReference>
<sequence>MKKIIAAITCIVLILGFAQEDDTSKRKLMVKTQLKARDISDSATLQAMSDVPRHQFVPENVKKYAYSDSPLPIGNGQTISQPYIVAYMTQALQLEPGDRVLEIGTGSGYQAAVLAAIIDSVYTIEIVKNLSLTAKDRLQKLGYTNVTVKWGDGYHGWPTKAPFDAIMVTAGADSIPQPLIDQLKDGGRMIIPVGPHHAVSHLVLVKKKKNKITTKNLIPVRFVPFTRKNKKN</sequence>
<evidence type="ECO:0000256" key="2">
    <source>
        <dbReference type="ARBA" id="ARBA00005369"/>
    </source>
</evidence>
<gene>
    <name evidence="7" type="primary">pcm</name>
    <name evidence="8" type="ORF">ACFSJT_00335</name>
</gene>
<dbReference type="Proteomes" id="UP001597344">
    <property type="component" value="Unassembled WGS sequence"/>
</dbReference>
<comment type="subcellular location">
    <subcellularLocation>
        <location evidence="1 7">Cytoplasm</location>
    </subcellularLocation>
</comment>
<dbReference type="InterPro" id="IPR029063">
    <property type="entry name" value="SAM-dependent_MTases_sf"/>
</dbReference>
<dbReference type="EMBL" id="JBHUHY010000002">
    <property type="protein sequence ID" value="MFD2185222.1"/>
    <property type="molecule type" value="Genomic_DNA"/>
</dbReference>
<dbReference type="RefSeq" id="WP_378318174.1">
    <property type="nucleotide sequence ID" value="NZ_JBHUHY010000002.1"/>
</dbReference>
<dbReference type="HAMAP" id="MF_00090">
    <property type="entry name" value="PIMT"/>
    <property type="match status" value="1"/>
</dbReference>
<keyword evidence="6 7" id="KW-0949">S-adenosyl-L-methionine</keyword>
<dbReference type="NCBIfam" id="NF001453">
    <property type="entry name" value="PRK00312.1"/>
    <property type="match status" value="1"/>
</dbReference>
<dbReference type="PANTHER" id="PTHR11579:SF0">
    <property type="entry name" value="PROTEIN-L-ISOASPARTATE(D-ASPARTATE) O-METHYLTRANSFERASE"/>
    <property type="match status" value="1"/>
</dbReference>
<dbReference type="Pfam" id="PF01135">
    <property type="entry name" value="PCMT"/>
    <property type="match status" value="1"/>
</dbReference>
<keyword evidence="3 7" id="KW-0963">Cytoplasm</keyword>
<keyword evidence="9" id="KW-1185">Reference proteome</keyword>
<evidence type="ECO:0000256" key="7">
    <source>
        <dbReference type="HAMAP-Rule" id="MF_00090"/>
    </source>
</evidence>
<dbReference type="GO" id="GO:0032259">
    <property type="term" value="P:methylation"/>
    <property type="evidence" value="ECO:0007669"/>
    <property type="project" value="UniProtKB-KW"/>
</dbReference>
<evidence type="ECO:0000313" key="8">
    <source>
        <dbReference type="EMBL" id="MFD2185222.1"/>
    </source>
</evidence>
<comment type="similarity">
    <text evidence="2 7">Belongs to the methyltransferase superfamily. L-isoaspartyl/D-aspartyl protein methyltransferase family.</text>
</comment>
<name>A0ABW5ATB7_9FLAO</name>
<dbReference type="EC" id="2.1.1.77" evidence="7"/>
<evidence type="ECO:0000256" key="3">
    <source>
        <dbReference type="ARBA" id="ARBA00022490"/>
    </source>
</evidence>
<dbReference type="PROSITE" id="PS01279">
    <property type="entry name" value="PCMT"/>
    <property type="match status" value="1"/>
</dbReference>
<evidence type="ECO:0000313" key="9">
    <source>
        <dbReference type="Proteomes" id="UP001597344"/>
    </source>
</evidence>
<comment type="function">
    <text evidence="7">Catalyzes the methyl esterification of L-isoaspartyl residues in peptides and proteins that result from spontaneous decomposition of normal L-aspartyl and L-asparaginyl residues. It plays a role in the repair and/or degradation of damaged proteins.</text>
</comment>